<accession>A0ACC2B448</accession>
<sequence length="395" mass="43119">MAVSSVKDVISKAHFDALLKEGDPAVLHFWASWCQASNQMDAVFTQLCTDTPQALFLRVEAEEQPELSELYGVSAVPYFVFIKDGVVVDQLEGVNPPELAHKVAKLAVPPSLISAAAPASLGRSAAPAVLEAVQELAQANGTHKLKHAPPIEMLDSRLEKLVKLKPLMLFMKGNPDEPKCGFSRKVVGALMEEGVEFGSFDILSDEEVRQGLKTFSNWPTYPQLYCSGELLGGGDIVLEMHKSGELREVFSEKGLLPPAFTSTSGTNGTLDAEVPPASTTTEAADKVGEPEKLSETLKARIETVVNSEPVLLFMKGSPEEPRCGFSRKVVDVLKEEKVPFGSFDILSDEDVRQGLKIYSSWPTYPQLYVKGELIGGYDIVIEMHKTGELKQILQE</sequence>
<protein>
    <submittedName>
        <fullName evidence="1">Uncharacterized protein</fullName>
    </submittedName>
</protein>
<comment type="caution">
    <text evidence="1">The sequence shown here is derived from an EMBL/GenBank/DDBJ whole genome shotgun (WGS) entry which is preliminary data.</text>
</comment>
<keyword evidence="2" id="KW-1185">Reference proteome</keyword>
<dbReference type="Proteomes" id="UP001162992">
    <property type="component" value="Chromosome 17"/>
</dbReference>
<dbReference type="EMBL" id="CM055108">
    <property type="protein sequence ID" value="KAJ7524563.1"/>
    <property type="molecule type" value="Genomic_DNA"/>
</dbReference>
<evidence type="ECO:0000313" key="2">
    <source>
        <dbReference type="Proteomes" id="UP001162992"/>
    </source>
</evidence>
<name>A0ACC2B448_DIPCM</name>
<organism evidence="1 2">
    <name type="scientific">Diphasiastrum complanatum</name>
    <name type="common">Issler's clubmoss</name>
    <name type="synonym">Lycopodium complanatum</name>
    <dbReference type="NCBI Taxonomy" id="34168"/>
    <lineage>
        <taxon>Eukaryota</taxon>
        <taxon>Viridiplantae</taxon>
        <taxon>Streptophyta</taxon>
        <taxon>Embryophyta</taxon>
        <taxon>Tracheophyta</taxon>
        <taxon>Lycopodiopsida</taxon>
        <taxon>Lycopodiales</taxon>
        <taxon>Lycopodiaceae</taxon>
        <taxon>Lycopodioideae</taxon>
        <taxon>Diphasiastrum</taxon>
    </lineage>
</organism>
<reference evidence="2" key="1">
    <citation type="journal article" date="2024" name="Proc. Natl. Acad. Sci. U.S.A.">
        <title>Extraordinary preservation of gene collinearity over three hundred million years revealed in homosporous lycophytes.</title>
        <authorList>
            <person name="Li C."/>
            <person name="Wickell D."/>
            <person name="Kuo L.Y."/>
            <person name="Chen X."/>
            <person name="Nie B."/>
            <person name="Liao X."/>
            <person name="Peng D."/>
            <person name="Ji J."/>
            <person name="Jenkins J."/>
            <person name="Williams M."/>
            <person name="Shu S."/>
            <person name="Plott C."/>
            <person name="Barry K."/>
            <person name="Rajasekar S."/>
            <person name="Grimwood J."/>
            <person name="Han X."/>
            <person name="Sun S."/>
            <person name="Hou Z."/>
            <person name="He W."/>
            <person name="Dai G."/>
            <person name="Sun C."/>
            <person name="Schmutz J."/>
            <person name="Leebens-Mack J.H."/>
            <person name="Li F.W."/>
            <person name="Wang L."/>
        </authorList>
    </citation>
    <scope>NUCLEOTIDE SEQUENCE [LARGE SCALE GENOMIC DNA]</scope>
    <source>
        <strain evidence="2">cv. PW_Plant_1</strain>
    </source>
</reference>
<evidence type="ECO:0000313" key="1">
    <source>
        <dbReference type="EMBL" id="KAJ7524563.1"/>
    </source>
</evidence>
<proteinExistence type="predicted"/>
<gene>
    <name evidence="1" type="ORF">O6H91_17G011600</name>
</gene>